<gene>
    <name evidence="6" type="primary">Acey_s0080.g1322</name>
    <name evidence="6" type="ORF">Y032_0080g1322</name>
</gene>
<feature type="disulfide bond" evidence="3">
    <location>
        <begin position="116"/>
        <end position="159"/>
    </location>
</feature>
<feature type="domain" description="Peptidase A1" evidence="5">
    <location>
        <begin position="85"/>
        <end position="435"/>
    </location>
</feature>
<dbReference type="SUPFAM" id="SSF50630">
    <property type="entry name" value="Acid proteases"/>
    <property type="match status" value="1"/>
</dbReference>
<evidence type="ECO:0000259" key="5">
    <source>
        <dbReference type="PROSITE" id="PS51767"/>
    </source>
</evidence>
<dbReference type="PRINTS" id="PR00792">
    <property type="entry name" value="PEPSIN"/>
</dbReference>
<dbReference type="AlphaFoldDB" id="A0A016TSD9"/>
<comment type="similarity">
    <text evidence="1">Belongs to the peptidase A1 family.</text>
</comment>
<feature type="active site" evidence="2">
    <location>
        <position position="328"/>
    </location>
</feature>
<dbReference type="MEROPS" id="A01.A76"/>
<keyword evidence="3" id="KW-1015">Disulfide bond</keyword>
<keyword evidence="4" id="KW-0812">Transmembrane</keyword>
<evidence type="ECO:0000313" key="6">
    <source>
        <dbReference type="EMBL" id="EYC05700.1"/>
    </source>
</evidence>
<dbReference type="Pfam" id="PF00026">
    <property type="entry name" value="Asp"/>
    <property type="match status" value="1"/>
</dbReference>
<reference evidence="7" key="1">
    <citation type="journal article" date="2015" name="Nat. Genet.">
        <title>The genome and transcriptome of the zoonotic hookworm Ancylostoma ceylanicum identify infection-specific gene families.</title>
        <authorList>
            <person name="Schwarz E.M."/>
            <person name="Hu Y."/>
            <person name="Antoshechkin I."/>
            <person name="Miller M.M."/>
            <person name="Sternberg P.W."/>
            <person name="Aroian R.V."/>
        </authorList>
    </citation>
    <scope>NUCLEOTIDE SEQUENCE</scope>
    <source>
        <strain evidence="7">HY135</strain>
    </source>
</reference>
<evidence type="ECO:0000256" key="1">
    <source>
        <dbReference type="ARBA" id="ARBA00007447"/>
    </source>
</evidence>
<dbReference type="Gene3D" id="2.40.70.10">
    <property type="entry name" value="Acid Proteases"/>
    <property type="match status" value="2"/>
</dbReference>
<dbReference type="InterPro" id="IPR021109">
    <property type="entry name" value="Peptidase_aspartic_dom_sf"/>
</dbReference>
<feature type="active site" evidence="2">
    <location>
        <position position="103"/>
    </location>
</feature>
<dbReference type="GO" id="GO:0004190">
    <property type="term" value="F:aspartic-type endopeptidase activity"/>
    <property type="evidence" value="ECO:0007669"/>
    <property type="project" value="InterPro"/>
</dbReference>
<dbReference type="CDD" id="cd05471">
    <property type="entry name" value="pepsin_like"/>
    <property type="match status" value="1"/>
</dbReference>
<evidence type="ECO:0000256" key="4">
    <source>
        <dbReference type="SAM" id="Phobius"/>
    </source>
</evidence>
<evidence type="ECO:0000256" key="3">
    <source>
        <dbReference type="PIRSR" id="PIRSR601461-2"/>
    </source>
</evidence>
<dbReference type="InterPro" id="IPR033121">
    <property type="entry name" value="PEPTIDASE_A1"/>
</dbReference>
<evidence type="ECO:0000256" key="2">
    <source>
        <dbReference type="PIRSR" id="PIRSR601461-1"/>
    </source>
</evidence>
<dbReference type="PANTHER" id="PTHR47966">
    <property type="entry name" value="BETA-SITE APP-CLEAVING ENZYME, ISOFORM A-RELATED"/>
    <property type="match status" value="1"/>
</dbReference>
<keyword evidence="7" id="KW-1185">Reference proteome</keyword>
<dbReference type="Proteomes" id="UP000024635">
    <property type="component" value="Unassembled WGS sequence"/>
</dbReference>
<evidence type="ECO:0000313" key="7">
    <source>
        <dbReference type="Proteomes" id="UP000024635"/>
    </source>
</evidence>
<dbReference type="GO" id="GO:0005764">
    <property type="term" value="C:lysosome"/>
    <property type="evidence" value="ECO:0007669"/>
    <property type="project" value="TreeGrafter"/>
</dbReference>
<proteinExistence type="inferred from homology"/>
<dbReference type="EMBL" id="JARK01001416">
    <property type="protein sequence ID" value="EYC05700.1"/>
    <property type="molecule type" value="Genomic_DNA"/>
</dbReference>
<dbReference type="OrthoDB" id="6614841at2759"/>
<dbReference type="InterPro" id="IPR034164">
    <property type="entry name" value="Pepsin-like_dom"/>
</dbReference>
<protein>
    <recommendedName>
        <fullName evidence="5">Peptidase A1 domain-containing protein</fullName>
    </recommendedName>
</protein>
<dbReference type="GO" id="GO:0006508">
    <property type="term" value="P:proteolysis"/>
    <property type="evidence" value="ECO:0007669"/>
    <property type="project" value="InterPro"/>
</dbReference>
<name>A0A016TSD9_9BILA</name>
<accession>A0A016TSD9</accession>
<comment type="caution">
    <text evidence="6">The sequence shown here is derived from an EMBL/GenBank/DDBJ whole genome shotgun (WGS) entry which is preliminary data.</text>
</comment>
<keyword evidence="4" id="KW-1133">Transmembrane helix</keyword>
<sequence>MLITLEGAMYISTFIILTIIWCAAATVYQVPLVKMEFKRDQMMRTGEWAAHVQRRNAEWSDLNAKTHSDKRFRQQDVTNYYDEEYLANISIGTPAQKFQMLLDLKSPYFWVPDYTCAPPVRPKGCEYDTCWTGMACLVFCPKKNHCCFGRRHKRDTYPCRGRKTYDPRDSETIVETDEDFDALFGEFEASGIYSIETVIFGDDRMKHLVAEGIKFGRAKRAYGFHESAMDGVFGLGFVDPHEEDYVPALLQAAELGLVKPIFTIYLKHVGAQVDVHGGVLTLGGIDDVHCDKDVVYVKLAAQSLWSFFISGISIKNFSYNKVMHAESDTKDPFIICPAEIADAIAKEVGAQYNDTDDVYYIDCSAKPVVELRIENNKFTIGSVNLVRKTSDSRCILNFRGVVLPSVFEMVWNFGHPFMREYCHIFDVDNQRIGFAKSLQK</sequence>
<dbReference type="InterPro" id="IPR001461">
    <property type="entry name" value="Aspartic_peptidase_A1"/>
</dbReference>
<dbReference type="PANTHER" id="PTHR47966:SF45">
    <property type="entry name" value="PEPTIDASE A1 DOMAIN-CONTAINING PROTEIN"/>
    <property type="match status" value="1"/>
</dbReference>
<organism evidence="6 7">
    <name type="scientific">Ancylostoma ceylanicum</name>
    <dbReference type="NCBI Taxonomy" id="53326"/>
    <lineage>
        <taxon>Eukaryota</taxon>
        <taxon>Metazoa</taxon>
        <taxon>Ecdysozoa</taxon>
        <taxon>Nematoda</taxon>
        <taxon>Chromadorea</taxon>
        <taxon>Rhabditida</taxon>
        <taxon>Rhabditina</taxon>
        <taxon>Rhabditomorpha</taxon>
        <taxon>Strongyloidea</taxon>
        <taxon>Ancylostomatidae</taxon>
        <taxon>Ancylostomatinae</taxon>
        <taxon>Ancylostoma</taxon>
    </lineage>
</organism>
<dbReference type="PROSITE" id="PS51767">
    <property type="entry name" value="PEPTIDASE_A1"/>
    <property type="match status" value="1"/>
</dbReference>
<dbReference type="STRING" id="53326.A0A016TSD9"/>
<keyword evidence="4" id="KW-0472">Membrane</keyword>
<feature type="transmembrane region" description="Helical" evidence="4">
    <location>
        <begin position="12"/>
        <end position="33"/>
    </location>
</feature>